<dbReference type="EMBL" id="MU864555">
    <property type="protein sequence ID" value="KAK4183361.1"/>
    <property type="molecule type" value="Genomic_DNA"/>
</dbReference>
<feature type="non-terminal residue" evidence="1">
    <location>
        <position position="1"/>
    </location>
</feature>
<sequence length="318" mass="36067">DRSWPPLPGTVYCKTCFRDDCTRWLRIRDSVTRAIFLLGGDPVKMIVLPDKQTRAANKLFHDNPSDVIGLVLLRVLAQKRLSRLDKAVRDEINRLLVTLRQDIRVSGRRINQLEIRCRKLLDDFDTGIRVETGRQRRGTWQWEFDETLQKAHEELPDSPSSTFRATLRHEAQTVLEKGTTARQMRNIEQTLGLDLPAEEVLVNIGRNVALGRQHPAGKRGPPLPCVYCAESGSANRRLSAREKADTAGKPWVKALMWTYGMDETTASGLVMEDFLYLVKSRRGLSGSPEWGVPGMKFVVDATRGKTRIVLVDMKSVFE</sequence>
<evidence type="ECO:0000313" key="2">
    <source>
        <dbReference type="Proteomes" id="UP001302126"/>
    </source>
</evidence>
<accession>A0AAN6WLA3</accession>
<comment type="caution">
    <text evidence="1">The sequence shown here is derived from an EMBL/GenBank/DDBJ whole genome shotgun (WGS) entry which is preliminary data.</text>
</comment>
<reference evidence="1" key="2">
    <citation type="submission" date="2023-05" db="EMBL/GenBank/DDBJ databases">
        <authorList>
            <consortium name="Lawrence Berkeley National Laboratory"/>
            <person name="Steindorff A."/>
            <person name="Hensen N."/>
            <person name="Bonometti L."/>
            <person name="Westerberg I."/>
            <person name="Brannstrom I.O."/>
            <person name="Guillou S."/>
            <person name="Cros-Aarteil S."/>
            <person name="Calhoun S."/>
            <person name="Haridas S."/>
            <person name="Kuo A."/>
            <person name="Mondo S."/>
            <person name="Pangilinan J."/>
            <person name="Riley R."/>
            <person name="Labutti K."/>
            <person name="Andreopoulos B."/>
            <person name="Lipzen A."/>
            <person name="Chen C."/>
            <person name="Yanf M."/>
            <person name="Daum C."/>
            <person name="Ng V."/>
            <person name="Clum A."/>
            <person name="Ohm R."/>
            <person name="Martin F."/>
            <person name="Silar P."/>
            <person name="Natvig D."/>
            <person name="Lalanne C."/>
            <person name="Gautier V."/>
            <person name="Ament-Velasquez S.L."/>
            <person name="Kruys A."/>
            <person name="Hutchinson M.I."/>
            <person name="Powell A.J."/>
            <person name="Barry K."/>
            <person name="Miller A.N."/>
            <person name="Grigoriev I.V."/>
            <person name="Debuchy R."/>
            <person name="Gladieux P."/>
            <person name="Thoren M.H."/>
            <person name="Johannesson H."/>
        </authorList>
    </citation>
    <scope>NUCLEOTIDE SEQUENCE</scope>
    <source>
        <strain evidence="1">PSN309</strain>
    </source>
</reference>
<reference evidence="1" key="1">
    <citation type="journal article" date="2023" name="Mol. Phylogenet. Evol.">
        <title>Genome-scale phylogeny and comparative genomics of the fungal order Sordariales.</title>
        <authorList>
            <person name="Hensen N."/>
            <person name="Bonometti L."/>
            <person name="Westerberg I."/>
            <person name="Brannstrom I.O."/>
            <person name="Guillou S."/>
            <person name="Cros-Aarteil S."/>
            <person name="Calhoun S."/>
            <person name="Haridas S."/>
            <person name="Kuo A."/>
            <person name="Mondo S."/>
            <person name="Pangilinan J."/>
            <person name="Riley R."/>
            <person name="LaButti K."/>
            <person name="Andreopoulos B."/>
            <person name="Lipzen A."/>
            <person name="Chen C."/>
            <person name="Yan M."/>
            <person name="Daum C."/>
            <person name="Ng V."/>
            <person name="Clum A."/>
            <person name="Steindorff A."/>
            <person name="Ohm R.A."/>
            <person name="Martin F."/>
            <person name="Silar P."/>
            <person name="Natvig D.O."/>
            <person name="Lalanne C."/>
            <person name="Gautier V."/>
            <person name="Ament-Velasquez S.L."/>
            <person name="Kruys A."/>
            <person name="Hutchinson M.I."/>
            <person name="Powell A.J."/>
            <person name="Barry K."/>
            <person name="Miller A.N."/>
            <person name="Grigoriev I.V."/>
            <person name="Debuchy R."/>
            <person name="Gladieux P."/>
            <person name="Hiltunen Thoren M."/>
            <person name="Johannesson H."/>
        </authorList>
    </citation>
    <scope>NUCLEOTIDE SEQUENCE</scope>
    <source>
        <strain evidence="1">PSN309</strain>
    </source>
</reference>
<dbReference type="Proteomes" id="UP001302126">
    <property type="component" value="Unassembled WGS sequence"/>
</dbReference>
<dbReference type="AlphaFoldDB" id="A0AAN6WLA3"/>
<name>A0AAN6WLA3_9PEZI</name>
<feature type="non-terminal residue" evidence="1">
    <location>
        <position position="318"/>
    </location>
</feature>
<keyword evidence="2" id="KW-1185">Reference proteome</keyword>
<evidence type="ECO:0000313" key="1">
    <source>
        <dbReference type="EMBL" id="KAK4183361.1"/>
    </source>
</evidence>
<organism evidence="1 2">
    <name type="scientific">Podospora australis</name>
    <dbReference type="NCBI Taxonomy" id="1536484"/>
    <lineage>
        <taxon>Eukaryota</taxon>
        <taxon>Fungi</taxon>
        <taxon>Dikarya</taxon>
        <taxon>Ascomycota</taxon>
        <taxon>Pezizomycotina</taxon>
        <taxon>Sordariomycetes</taxon>
        <taxon>Sordariomycetidae</taxon>
        <taxon>Sordariales</taxon>
        <taxon>Podosporaceae</taxon>
        <taxon>Podospora</taxon>
    </lineage>
</organism>
<gene>
    <name evidence="1" type="ORF">QBC35DRAFT_351267</name>
</gene>
<proteinExistence type="predicted"/>
<protein>
    <submittedName>
        <fullName evidence="1">Uncharacterized protein</fullName>
    </submittedName>
</protein>